<evidence type="ECO:0000313" key="3">
    <source>
        <dbReference type="Proteomes" id="UP000314294"/>
    </source>
</evidence>
<proteinExistence type="predicted"/>
<comment type="caution">
    <text evidence="2">The sequence shown here is derived from an EMBL/GenBank/DDBJ whole genome shotgun (WGS) entry which is preliminary data.</text>
</comment>
<dbReference type="AlphaFoldDB" id="A0A4Z2FD43"/>
<dbReference type="EMBL" id="SRLO01001313">
    <property type="protein sequence ID" value="TNN39059.1"/>
    <property type="molecule type" value="Genomic_DNA"/>
</dbReference>
<keyword evidence="3" id="KW-1185">Reference proteome</keyword>
<dbReference type="Proteomes" id="UP000314294">
    <property type="component" value="Unassembled WGS sequence"/>
</dbReference>
<evidence type="ECO:0000313" key="2">
    <source>
        <dbReference type="EMBL" id="TNN39059.1"/>
    </source>
</evidence>
<protein>
    <submittedName>
        <fullName evidence="2">Uncharacterized protein</fullName>
    </submittedName>
</protein>
<evidence type="ECO:0000256" key="1">
    <source>
        <dbReference type="SAM" id="MobiDB-lite"/>
    </source>
</evidence>
<name>A0A4Z2FD43_9TELE</name>
<organism evidence="2 3">
    <name type="scientific">Liparis tanakae</name>
    <name type="common">Tanaka's snailfish</name>
    <dbReference type="NCBI Taxonomy" id="230148"/>
    <lineage>
        <taxon>Eukaryota</taxon>
        <taxon>Metazoa</taxon>
        <taxon>Chordata</taxon>
        <taxon>Craniata</taxon>
        <taxon>Vertebrata</taxon>
        <taxon>Euteleostomi</taxon>
        <taxon>Actinopterygii</taxon>
        <taxon>Neopterygii</taxon>
        <taxon>Teleostei</taxon>
        <taxon>Neoteleostei</taxon>
        <taxon>Acanthomorphata</taxon>
        <taxon>Eupercaria</taxon>
        <taxon>Perciformes</taxon>
        <taxon>Cottioidei</taxon>
        <taxon>Cottales</taxon>
        <taxon>Liparidae</taxon>
        <taxon>Liparis</taxon>
    </lineage>
</organism>
<gene>
    <name evidence="2" type="ORF">EYF80_050781</name>
</gene>
<sequence length="91" mass="10134">MKNRLGVEAHDSDQPGGVERRAADRAASLDEPAEQTITWAVISSDIGMQLTSDLEMNPRSVDFNKKILRLKEFILLSSSSSFFWYVCVSGI</sequence>
<feature type="region of interest" description="Disordered" evidence="1">
    <location>
        <begin position="1"/>
        <end position="28"/>
    </location>
</feature>
<reference evidence="2 3" key="1">
    <citation type="submission" date="2019-03" db="EMBL/GenBank/DDBJ databases">
        <title>First draft genome of Liparis tanakae, snailfish: a comprehensive survey of snailfish specific genes.</title>
        <authorList>
            <person name="Kim W."/>
            <person name="Song I."/>
            <person name="Jeong J.-H."/>
            <person name="Kim D."/>
            <person name="Kim S."/>
            <person name="Ryu S."/>
            <person name="Song J.Y."/>
            <person name="Lee S.K."/>
        </authorList>
    </citation>
    <scope>NUCLEOTIDE SEQUENCE [LARGE SCALE GENOMIC DNA]</scope>
    <source>
        <tissue evidence="2">Muscle</tissue>
    </source>
</reference>
<accession>A0A4Z2FD43</accession>